<evidence type="ECO:0000256" key="1">
    <source>
        <dbReference type="SAM" id="MobiDB-lite"/>
    </source>
</evidence>
<organism evidence="2">
    <name type="scientific">Anopheles triannulatus</name>
    <dbReference type="NCBI Taxonomy" id="58253"/>
    <lineage>
        <taxon>Eukaryota</taxon>
        <taxon>Metazoa</taxon>
        <taxon>Ecdysozoa</taxon>
        <taxon>Arthropoda</taxon>
        <taxon>Hexapoda</taxon>
        <taxon>Insecta</taxon>
        <taxon>Pterygota</taxon>
        <taxon>Neoptera</taxon>
        <taxon>Endopterygota</taxon>
        <taxon>Diptera</taxon>
        <taxon>Nematocera</taxon>
        <taxon>Culicoidea</taxon>
        <taxon>Culicidae</taxon>
        <taxon>Anophelinae</taxon>
        <taxon>Anopheles</taxon>
    </lineage>
</organism>
<reference evidence="2" key="1">
    <citation type="submission" date="2018-01" db="EMBL/GenBank/DDBJ databases">
        <title>An insight into the sialome of Amazonian anophelines.</title>
        <authorList>
            <person name="Ribeiro J.M."/>
            <person name="Scarpassa V."/>
            <person name="Calvo E."/>
        </authorList>
    </citation>
    <scope>NUCLEOTIDE SEQUENCE</scope>
    <source>
        <tissue evidence="2">Salivary glands</tissue>
    </source>
</reference>
<feature type="compositionally biased region" description="Low complexity" evidence="1">
    <location>
        <begin position="22"/>
        <end position="40"/>
    </location>
</feature>
<feature type="region of interest" description="Disordered" evidence="1">
    <location>
        <begin position="22"/>
        <end position="41"/>
    </location>
</feature>
<sequence>MFCSSFGREKLTASMICLFTSSSLSSSSSGSLSSSSTSSSKIGCLYASSSKGVRCRWTSWGDTVTPRTPLVDVVLARITWKIGGGGGGTKCDDCCWQLAARVLAARYSSIRPRVAGEVAQAKSDTLILFSRSFSSSSPIASMVVGIGDGITIGASECPMASLHCGPSDKLAISGST</sequence>
<evidence type="ECO:0000313" key="2">
    <source>
        <dbReference type="EMBL" id="MBW47157.1"/>
    </source>
</evidence>
<accession>A0A2M4B2A1</accession>
<dbReference type="AlphaFoldDB" id="A0A2M4B2A1"/>
<dbReference type="EMBL" id="GGFK01013836">
    <property type="protein sequence ID" value="MBW47157.1"/>
    <property type="molecule type" value="Transcribed_RNA"/>
</dbReference>
<name>A0A2M4B2A1_9DIPT</name>
<proteinExistence type="predicted"/>
<protein>
    <submittedName>
        <fullName evidence="2">Putative secreted protein</fullName>
    </submittedName>
</protein>